<keyword evidence="1" id="KW-0812">Transmembrane</keyword>
<evidence type="ECO:0000313" key="3">
    <source>
        <dbReference type="EMBL" id="WNZ21980.1"/>
    </source>
</evidence>
<feature type="transmembrane region" description="Helical" evidence="1">
    <location>
        <begin position="117"/>
        <end position="150"/>
    </location>
</feature>
<dbReference type="Pfam" id="PF25231">
    <property type="entry name" value="DUF7847"/>
    <property type="match status" value="1"/>
</dbReference>
<keyword evidence="1" id="KW-0472">Membrane</keyword>
<organism evidence="3">
    <name type="scientific">Leptolyngbya sp. NK1-12</name>
    <dbReference type="NCBI Taxonomy" id="2547451"/>
    <lineage>
        <taxon>Bacteria</taxon>
        <taxon>Bacillati</taxon>
        <taxon>Cyanobacteriota</taxon>
        <taxon>Cyanophyceae</taxon>
        <taxon>Leptolyngbyales</taxon>
        <taxon>Leptolyngbyaceae</taxon>
        <taxon>Leptolyngbya group</taxon>
        <taxon>Leptolyngbya</taxon>
    </lineage>
</organism>
<feature type="transmembrane region" description="Helical" evidence="1">
    <location>
        <begin position="170"/>
        <end position="193"/>
    </location>
</feature>
<evidence type="ECO:0000256" key="1">
    <source>
        <dbReference type="SAM" id="Phobius"/>
    </source>
</evidence>
<protein>
    <submittedName>
        <fullName evidence="3">DUF975 domain-containing protein</fullName>
    </submittedName>
</protein>
<proteinExistence type="predicted"/>
<feature type="transmembrane region" description="Helical" evidence="1">
    <location>
        <begin position="227"/>
        <end position="250"/>
    </location>
</feature>
<name>A0AA96WCE2_9CYAN</name>
<feature type="transmembrane region" description="Helical" evidence="1">
    <location>
        <begin position="270"/>
        <end position="292"/>
    </location>
</feature>
<dbReference type="RefSeq" id="WP_316433344.1">
    <property type="nucleotide sequence ID" value="NZ_CP053586.1"/>
</dbReference>
<dbReference type="AlphaFoldDB" id="A0AA96WCE2"/>
<evidence type="ECO:0000259" key="2">
    <source>
        <dbReference type="Pfam" id="PF25231"/>
    </source>
</evidence>
<reference evidence="3" key="1">
    <citation type="submission" date="2020-05" db="EMBL/GenBank/DDBJ databases">
        <authorList>
            <person name="Zhu T."/>
            <person name="Keshari N."/>
            <person name="Lu X."/>
        </authorList>
    </citation>
    <scope>NUCLEOTIDE SEQUENCE</scope>
    <source>
        <strain evidence="3">NK1-12</strain>
    </source>
</reference>
<dbReference type="EMBL" id="CP053586">
    <property type="protein sequence ID" value="WNZ21980.1"/>
    <property type="molecule type" value="Genomic_DNA"/>
</dbReference>
<feature type="transmembrane region" description="Helical" evidence="1">
    <location>
        <begin position="31"/>
        <end position="56"/>
    </location>
</feature>
<sequence length="319" mass="34853">MTASSNLQGPLSVGNVVSAGLRLYSNHFKQYFGTALLATLWVILPIVVMAFIVGFFAVAQNYYALLGLIIPAWIVLLLYCIGKYMAGSAAISRLAFGELTSEPETTRDAKRFTNSRLWSFVWMSLLLGLLYFSVVIAAYIGIAIVFVAIFAALGVNPFSAPQPNVSDPGLLIGIGLLSILLILLVLGLLLWLAARFAVPEVALAVETEVGAIESLGRSWRLTQKNGWRIILILAVTFLITLPLVILIQLLTNLVQGGFAAVASDQTVDPAPFLLLISYAVSFLGNVFMLPLWQAIKAVIYYDLRSRREGFGLQLRDRQI</sequence>
<accession>A0AA96WCE2</accession>
<feature type="transmembrane region" description="Helical" evidence="1">
    <location>
        <begin position="62"/>
        <end position="81"/>
    </location>
</feature>
<dbReference type="InterPro" id="IPR057169">
    <property type="entry name" value="DUF7847"/>
</dbReference>
<keyword evidence="1" id="KW-1133">Transmembrane helix</keyword>
<gene>
    <name evidence="3" type="ORF">HJG54_03265</name>
</gene>
<feature type="domain" description="DUF7847" evidence="2">
    <location>
        <begin position="125"/>
        <end position="300"/>
    </location>
</feature>